<feature type="transmembrane region" description="Helical" evidence="7">
    <location>
        <begin position="386"/>
        <end position="408"/>
    </location>
</feature>
<feature type="domain" description="MacB-like periplasmic core" evidence="9">
    <location>
        <begin position="21"/>
        <end position="231"/>
    </location>
</feature>
<dbReference type="Proteomes" id="UP000441609">
    <property type="component" value="Unassembled WGS sequence"/>
</dbReference>
<evidence type="ECO:0000313" key="23">
    <source>
        <dbReference type="Proteomes" id="UP000461276"/>
    </source>
</evidence>
<dbReference type="PANTHER" id="PTHR30572:SF4">
    <property type="entry name" value="ABC TRANSPORTER PERMEASE YTRF"/>
    <property type="match status" value="1"/>
</dbReference>
<dbReference type="GO" id="GO:0016787">
    <property type="term" value="F:hydrolase activity"/>
    <property type="evidence" value="ECO:0007669"/>
    <property type="project" value="UniProtKB-KW"/>
</dbReference>
<dbReference type="GO" id="GO:0005524">
    <property type="term" value="F:ATP binding"/>
    <property type="evidence" value="ECO:0007669"/>
    <property type="project" value="UniProtKB-KW"/>
</dbReference>
<evidence type="ECO:0000256" key="3">
    <source>
        <dbReference type="ARBA" id="ARBA00022692"/>
    </source>
</evidence>
<dbReference type="EMBL" id="WKMO01000016">
    <property type="protein sequence ID" value="MSB74837.1"/>
    <property type="molecule type" value="Genomic_DNA"/>
</dbReference>
<evidence type="ECO:0000313" key="17">
    <source>
        <dbReference type="Proteomes" id="UP000095455"/>
    </source>
</evidence>
<dbReference type="EC" id="3.6.3.-" evidence="10"/>
<dbReference type="PANTHER" id="PTHR30572">
    <property type="entry name" value="MEMBRANE COMPONENT OF TRANSPORTER-RELATED"/>
    <property type="match status" value="1"/>
</dbReference>
<reference evidence="16 20" key="4">
    <citation type="submission" date="2019-07" db="EMBL/GenBank/DDBJ databases">
        <title>Genome sequencing of Parabacteroides distasonis iSURF_7.</title>
        <authorList>
            <person name="Degefu H.N."/>
            <person name="Ruoff K.L."/>
            <person name="Price C.E."/>
            <person name="Valls R.A."/>
            <person name="O'Toole G.A."/>
        </authorList>
    </citation>
    <scope>NUCLEOTIDE SEQUENCE [LARGE SCALE GENOMIC DNA]</scope>
    <source>
        <strain evidence="16 20">CFPLTA003_1B</strain>
    </source>
</reference>
<evidence type="ECO:0000259" key="9">
    <source>
        <dbReference type="Pfam" id="PF12704"/>
    </source>
</evidence>
<accession>A0A173WYD9</accession>
<evidence type="ECO:0000313" key="14">
    <source>
        <dbReference type="EMBL" id="MSB74837.1"/>
    </source>
</evidence>
<dbReference type="EMBL" id="WKNE01000006">
    <property type="protein sequence ID" value="MRZ55037.1"/>
    <property type="molecule type" value="Genomic_DNA"/>
</dbReference>
<evidence type="ECO:0000313" key="12">
    <source>
        <dbReference type="EMBL" id="MRY94412.1"/>
    </source>
</evidence>
<dbReference type="Proteomes" id="UP000284660">
    <property type="component" value="Unassembled WGS sequence"/>
</dbReference>
<reference evidence="17 18" key="1">
    <citation type="submission" date="2015-09" db="EMBL/GenBank/DDBJ databases">
        <authorList>
            <consortium name="Pathogen Informatics"/>
        </authorList>
    </citation>
    <scope>NUCLEOTIDE SEQUENCE [LARGE SCALE GENOMIC DNA]</scope>
    <source>
        <strain evidence="11 17">2789STDY5608822</strain>
        <strain evidence="10 18">2789STDY5608872</strain>
    </source>
</reference>
<dbReference type="Proteomes" id="UP000315827">
    <property type="component" value="Unassembled WGS sequence"/>
</dbReference>
<keyword evidence="10" id="KW-0547">Nucleotide-binding</keyword>
<protein>
    <submittedName>
        <fullName evidence="15">ABC transporter permease</fullName>
    </submittedName>
    <submittedName>
        <fullName evidence="12">FtsX-like permease family protein</fullName>
    </submittedName>
    <submittedName>
        <fullName evidence="10">Macrolide export ATP-binding/permease protein MacB</fullName>
        <ecNumber evidence="10">3.6.3.-</ecNumber>
    </submittedName>
</protein>
<keyword evidence="5 7" id="KW-0472">Membrane</keyword>
<dbReference type="OMA" id="MKGRYLN"/>
<dbReference type="Proteomes" id="UP000095591">
    <property type="component" value="Unassembled WGS sequence"/>
</dbReference>
<evidence type="ECO:0000313" key="16">
    <source>
        <dbReference type="EMBL" id="TWV57307.1"/>
    </source>
</evidence>
<feature type="transmembrane region" description="Helical" evidence="7">
    <location>
        <begin position="326"/>
        <end position="352"/>
    </location>
</feature>
<proteinExistence type="inferred from homology"/>
<reference evidence="21 22" key="3">
    <citation type="journal article" date="2019" name="Nat. Med.">
        <title>A library of human gut bacterial isolates paired with longitudinal multiomics data enables mechanistic microbiome research.</title>
        <authorList>
            <person name="Poyet M."/>
            <person name="Groussin M."/>
            <person name="Gibbons S.M."/>
            <person name="Avila-Pacheco J."/>
            <person name="Jiang X."/>
            <person name="Kearney S.M."/>
            <person name="Perrotta A.R."/>
            <person name="Berdy B."/>
            <person name="Zhao S."/>
            <person name="Lieberman T.D."/>
            <person name="Swanson P.K."/>
            <person name="Smith M."/>
            <person name="Roesemann S."/>
            <person name="Alexander J.E."/>
            <person name="Rich S.A."/>
            <person name="Livny J."/>
            <person name="Vlamakis H."/>
            <person name="Clish C."/>
            <person name="Bullock K."/>
            <person name="Deik A."/>
            <person name="Scott J."/>
            <person name="Pierce K.A."/>
            <person name="Xavier R.J."/>
            <person name="Alm E.J."/>
        </authorList>
    </citation>
    <scope>NUCLEOTIDE SEQUENCE [LARGE SCALE GENOMIC DNA]</scope>
    <source>
        <strain evidence="13 21">BIOML-A2</strain>
        <strain evidence="14 22">BIOML-A20</strain>
        <strain evidence="12 23">BIOML-A9</strain>
    </source>
</reference>
<dbReference type="Proteomes" id="UP000432516">
    <property type="component" value="Unassembled WGS sequence"/>
</dbReference>
<evidence type="ECO:0000256" key="5">
    <source>
        <dbReference type="ARBA" id="ARBA00023136"/>
    </source>
</evidence>
<keyword evidence="10" id="KW-0378">Hydrolase</keyword>
<reference evidence="15 19" key="2">
    <citation type="submission" date="2018-08" db="EMBL/GenBank/DDBJ databases">
        <title>A genome reference for cultivated species of the human gut microbiota.</title>
        <authorList>
            <person name="Zou Y."/>
            <person name="Xue W."/>
            <person name="Luo G."/>
        </authorList>
    </citation>
    <scope>NUCLEOTIDE SEQUENCE [LARGE SCALE GENOMIC DNA]</scope>
    <source>
        <strain evidence="15 19">AM30-4</strain>
    </source>
</reference>
<evidence type="ECO:0000256" key="7">
    <source>
        <dbReference type="SAM" id="Phobius"/>
    </source>
</evidence>
<evidence type="ECO:0000313" key="18">
    <source>
        <dbReference type="Proteomes" id="UP000095591"/>
    </source>
</evidence>
<dbReference type="InterPro" id="IPR003838">
    <property type="entry name" value="ABC3_permease_C"/>
</dbReference>
<gene>
    <name evidence="10" type="primary">macB_3</name>
    <name evidence="11" type="synonym">macB_6</name>
    <name evidence="15" type="ORF">DW782_18075</name>
    <name evidence="11" type="ORF">ERS852380_00372</name>
    <name evidence="10" type="ORF">ERS852429_01152</name>
    <name evidence="16" type="ORF">FSA05_23415</name>
    <name evidence="12" type="ORF">GKD67_14500</name>
    <name evidence="13" type="ORF">GKD68_09750</name>
    <name evidence="14" type="ORF">GKD70_16365</name>
</gene>
<dbReference type="Pfam" id="PF12704">
    <property type="entry name" value="MacB_PCD"/>
    <property type="match status" value="1"/>
</dbReference>
<dbReference type="EMBL" id="QSJN01000014">
    <property type="protein sequence ID" value="RHD71843.1"/>
    <property type="molecule type" value="Genomic_DNA"/>
</dbReference>
<feature type="domain" description="ABC3 transporter permease C-terminal" evidence="8">
    <location>
        <begin position="285"/>
        <end position="416"/>
    </location>
</feature>
<evidence type="ECO:0000313" key="21">
    <source>
        <dbReference type="Proteomes" id="UP000432516"/>
    </source>
</evidence>
<evidence type="ECO:0000256" key="1">
    <source>
        <dbReference type="ARBA" id="ARBA00004651"/>
    </source>
</evidence>
<dbReference type="GO" id="GO:0022857">
    <property type="term" value="F:transmembrane transporter activity"/>
    <property type="evidence" value="ECO:0007669"/>
    <property type="project" value="TreeGrafter"/>
</dbReference>
<dbReference type="AlphaFoldDB" id="A0A173WYD9"/>
<keyword evidence="3 7" id="KW-0812">Transmembrane</keyword>
<evidence type="ECO:0000313" key="19">
    <source>
        <dbReference type="Proteomes" id="UP000284660"/>
    </source>
</evidence>
<comment type="similarity">
    <text evidence="6">Belongs to the ABC-4 integral membrane protein family.</text>
</comment>
<sequence length="425" mass="47383">MFDFDNFREIWSTIKKNKLRTFLTGFAVSWGIFMLITLLGAGNGLRNGIIFNFRRFSANTVEVWGRYTTMPYKGNPTNRRIEFKEADLSGIKMAFPEIEYCSATISQTDTISYGEEYIVGDLRGVSEDYNSIIYINVASQNGRFINKMDMNATRKVIILSPRMAEVLFRNEDPLGKYVKCGNMMYQVVGIYDDDDKSNNAPAYIPFTVAQQLYNKGFGFGSIYFTVNGVSTEEECKDFENRFRSYMARKHIFDPTDKNAIGMWMTGNEIRMFNTMTDGILLFIWIVGIGTLMAGIVGVSNIMLITVRERTREFGIRKAIGAKPASILKLVIVESIMITAIFGYIGMLMGIGLTELIDYGMTMSGMNNASSGGNPGEDLTLFRHPTVSLGISLAATGVLVVAGVLAGYFPARKAVNVSAIEAMRTE</sequence>
<dbReference type="Proteomes" id="UP000461276">
    <property type="component" value="Unassembled WGS sequence"/>
</dbReference>
<dbReference type="RefSeq" id="WP_005859307.1">
    <property type="nucleotide sequence ID" value="NZ_BAABYH010000001.1"/>
</dbReference>
<feature type="transmembrane region" description="Helical" evidence="7">
    <location>
        <begin position="21"/>
        <end position="42"/>
    </location>
</feature>
<evidence type="ECO:0000313" key="13">
    <source>
        <dbReference type="EMBL" id="MRZ55037.1"/>
    </source>
</evidence>
<evidence type="ECO:0000256" key="4">
    <source>
        <dbReference type="ARBA" id="ARBA00022989"/>
    </source>
</evidence>
<dbReference type="EMBL" id="VOHW01000030">
    <property type="protein sequence ID" value="TWV57307.1"/>
    <property type="molecule type" value="Genomic_DNA"/>
</dbReference>
<evidence type="ECO:0000313" key="11">
    <source>
        <dbReference type="EMBL" id="CUN44483.1"/>
    </source>
</evidence>
<evidence type="ECO:0000256" key="2">
    <source>
        <dbReference type="ARBA" id="ARBA00022475"/>
    </source>
</evidence>
<feature type="transmembrane region" description="Helical" evidence="7">
    <location>
        <begin position="279"/>
        <end position="306"/>
    </location>
</feature>
<dbReference type="InterPro" id="IPR025857">
    <property type="entry name" value="MacB_PCD"/>
</dbReference>
<evidence type="ECO:0000313" key="20">
    <source>
        <dbReference type="Proteomes" id="UP000315827"/>
    </source>
</evidence>
<dbReference type="EMBL" id="CYXP01000002">
    <property type="protein sequence ID" value="CUM92960.1"/>
    <property type="molecule type" value="Genomic_DNA"/>
</dbReference>
<name>A0A173WYD9_PARDI</name>
<dbReference type="Proteomes" id="UP000095455">
    <property type="component" value="Unassembled WGS sequence"/>
</dbReference>
<comment type="subcellular location">
    <subcellularLocation>
        <location evidence="1">Cell membrane</location>
        <topology evidence="1">Multi-pass membrane protein</topology>
    </subcellularLocation>
</comment>
<evidence type="ECO:0000313" key="10">
    <source>
        <dbReference type="EMBL" id="CUM92960.1"/>
    </source>
</evidence>
<dbReference type="Pfam" id="PF02687">
    <property type="entry name" value="FtsX"/>
    <property type="match status" value="1"/>
</dbReference>
<keyword evidence="2" id="KW-1003">Cell membrane</keyword>
<keyword evidence="4 7" id="KW-1133">Transmembrane helix</keyword>
<evidence type="ECO:0000313" key="15">
    <source>
        <dbReference type="EMBL" id="RHD71843.1"/>
    </source>
</evidence>
<dbReference type="EMBL" id="CYYK01000001">
    <property type="protein sequence ID" value="CUN44483.1"/>
    <property type="molecule type" value="Genomic_DNA"/>
</dbReference>
<organism evidence="10 18">
    <name type="scientific">Parabacteroides distasonis</name>
    <dbReference type="NCBI Taxonomy" id="823"/>
    <lineage>
        <taxon>Bacteria</taxon>
        <taxon>Pseudomonadati</taxon>
        <taxon>Bacteroidota</taxon>
        <taxon>Bacteroidia</taxon>
        <taxon>Bacteroidales</taxon>
        <taxon>Tannerellaceae</taxon>
        <taxon>Parabacteroides</taxon>
    </lineage>
</organism>
<dbReference type="InterPro" id="IPR050250">
    <property type="entry name" value="Macrolide_Exporter_MacB"/>
</dbReference>
<evidence type="ECO:0000256" key="6">
    <source>
        <dbReference type="ARBA" id="ARBA00038076"/>
    </source>
</evidence>
<dbReference type="EMBL" id="WKMY01000010">
    <property type="protein sequence ID" value="MRY94412.1"/>
    <property type="molecule type" value="Genomic_DNA"/>
</dbReference>
<keyword evidence="10" id="KW-0067">ATP-binding</keyword>
<dbReference type="GO" id="GO:0005886">
    <property type="term" value="C:plasma membrane"/>
    <property type="evidence" value="ECO:0007669"/>
    <property type="project" value="UniProtKB-SubCell"/>
</dbReference>
<evidence type="ECO:0000259" key="8">
    <source>
        <dbReference type="Pfam" id="PF02687"/>
    </source>
</evidence>
<evidence type="ECO:0000313" key="22">
    <source>
        <dbReference type="Proteomes" id="UP000441609"/>
    </source>
</evidence>